<gene>
    <name evidence="3 6" type="primary">gcvH</name>
</gene>
<comment type="function">
    <text evidence="3">The glycine cleavage system catalyzes the degradation of glycine. The H protein shuttles the methylamine group of glycine from the P protein to the T protein.</text>
</comment>
<dbReference type="Pfam" id="PF01597">
    <property type="entry name" value="GCV_H"/>
    <property type="match status" value="1"/>
</dbReference>
<dbReference type="Gene3D" id="2.40.50.100">
    <property type="match status" value="1"/>
</dbReference>
<evidence type="ECO:0000256" key="2">
    <source>
        <dbReference type="ARBA" id="ARBA00022823"/>
    </source>
</evidence>
<evidence type="ECO:0000256" key="3">
    <source>
        <dbReference type="HAMAP-Rule" id="MF_00272"/>
    </source>
</evidence>
<protein>
    <recommendedName>
        <fullName evidence="3">Glycine cleavage system H protein</fullName>
    </recommendedName>
</protein>
<dbReference type="AlphaFoldDB" id="F8TES7"/>
<evidence type="ECO:0000259" key="5">
    <source>
        <dbReference type="PROSITE" id="PS50968"/>
    </source>
</evidence>
<dbReference type="InterPro" id="IPR017453">
    <property type="entry name" value="GCV_H_sub"/>
</dbReference>
<dbReference type="InterPro" id="IPR033753">
    <property type="entry name" value="GCV_H/Fam206"/>
</dbReference>
<sequence length="103" mass="11475">MDFPKELKYSKEHTWAKIEGDTALIGISDFAQDQLGEILFVEMPDVGDEITQGVSLGVVESSKKASDVISPLSGEVLEINEKLDDEPEYINENAYDAWIVKIK</sequence>
<comment type="subunit">
    <text evidence="3">The glycine cleavage system is composed of four proteins: P, T, L and H.</text>
</comment>
<dbReference type="NCBIfam" id="NF002270">
    <property type="entry name" value="PRK01202.1"/>
    <property type="match status" value="1"/>
</dbReference>
<comment type="cofactor">
    <cofactor evidence="3">
        <name>(R)-lipoate</name>
        <dbReference type="ChEBI" id="CHEBI:83088"/>
    </cofactor>
    <text evidence="3">Binds 1 lipoyl cofactor covalently.</text>
</comment>
<evidence type="ECO:0000256" key="4">
    <source>
        <dbReference type="PIRSR" id="PIRSR617453-50"/>
    </source>
</evidence>
<dbReference type="GO" id="GO:0019464">
    <property type="term" value="P:glycine decarboxylation via glycine cleavage system"/>
    <property type="evidence" value="ECO:0007669"/>
    <property type="project" value="UniProtKB-UniRule"/>
</dbReference>
<reference evidence="6" key="2">
    <citation type="submission" date="2011-01" db="EMBL/GenBank/DDBJ databases">
        <authorList>
            <person name="Koepke M."/>
            <person name="Mihalcea C."/>
            <person name="Liew F.M."/>
            <person name="Tizard J."/>
            <person name="Ali M."/>
            <person name="Conolly J."/>
            <person name="Al-Sinawi B."/>
            <person name="Simpson S.D."/>
        </authorList>
    </citation>
    <scope>NUCLEOTIDE SEQUENCE</scope>
    <source>
        <strain evidence="6">ATCC BAA-622</strain>
    </source>
</reference>
<organism evidence="6">
    <name type="scientific">Clostridium ragsdalei</name>
    <dbReference type="NCBI Taxonomy" id="217158"/>
    <lineage>
        <taxon>Bacteria</taxon>
        <taxon>Bacillati</taxon>
        <taxon>Bacillota</taxon>
        <taxon>Clostridia</taxon>
        <taxon>Eubacteriales</taxon>
        <taxon>Clostridiaceae</taxon>
        <taxon>Clostridium</taxon>
    </lineage>
</organism>
<dbReference type="HAMAP" id="MF_00272">
    <property type="entry name" value="GcvH"/>
    <property type="match status" value="1"/>
</dbReference>
<dbReference type="PANTHER" id="PTHR11715:SF3">
    <property type="entry name" value="GLYCINE CLEAVAGE SYSTEM H PROTEIN-RELATED"/>
    <property type="match status" value="1"/>
</dbReference>
<feature type="domain" description="Lipoyl-binding" evidence="5">
    <location>
        <begin position="22"/>
        <end position="103"/>
    </location>
</feature>
<dbReference type="GO" id="GO:0005829">
    <property type="term" value="C:cytosol"/>
    <property type="evidence" value="ECO:0007669"/>
    <property type="project" value="TreeGrafter"/>
</dbReference>
<dbReference type="GO" id="GO:0009249">
    <property type="term" value="P:protein lipoylation"/>
    <property type="evidence" value="ECO:0007669"/>
    <property type="project" value="TreeGrafter"/>
</dbReference>
<evidence type="ECO:0000256" key="1">
    <source>
        <dbReference type="ARBA" id="ARBA00009249"/>
    </source>
</evidence>
<dbReference type="EMBL" id="HQ876032">
    <property type="protein sequence ID" value="AEI90772.1"/>
    <property type="molecule type" value="Genomic_DNA"/>
</dbReference>
<feature type="modified residue" description="N6-lipoyllysine" evidence="3 4">
    <location>
        <position position="63"/>
    </location>
</feature>
<dbReference type="InterPro" id="IPR002930">
    <property type="entry name" value="GCV_H"/>
</dbReference>
<comment type="similarity">
    <text evidence="1 3">Belongs to the GcvH family.</text>
</comment>
<dbReference type="PANTHER" id="PTHR11715">
    <property type="entry name" value="GLYCINE CLEAVAGE SYSTEM H PROTEIN"/>
    <property type="match status" value="1"/>
</dbReference>
<evidence type="ECO:0000313" key="6">
    <source>
        <dbReference type="EMBL" id="AEI90772.1"/>
    </source>
</evidence>
<reference evidence="6" key="1">
    <citation type="journal article" date="2011" name="Appl. Environ. Microbiol.">
        <title>2,3-butanediol production by acetogenic bacteria, an alternative route to chemical synthesis, using industrial waste gas.</title>
        <authorList>
            <person name="Kopke M."/>
            <person name="Mihalcea C."/>
            <person name="Liew F."/>
            <person name="Tizard J.H."/>
            <person name="Ali M.S."/>
            <person name="Conolly J.J."/>
            <person name="Al-Sinawi B."/>
            <person name="Simpson S.D."/>
        </authorList>
    </citation>
    <scope>NUCLEOTIDE SEQUENCE</scope>
    <source>
        <strain evidence="6">ATCC BAA-622</strain>
    </source>
</reference>
<dbReference type="GO" id="GO:0005960">
    <property type="term" value="C:glycine cleavage complex"/>
    <property type="evidence" value="ECO:0007669"/>
    <property type="project" value="InterPro"/>
</dbReference>
<dbReference type="PROSITE" id="PS50968">
    <property type="entry name" value="BIOTINYL_LIPOYL"/>
    <property type="match status" value="1"/>
</dbReference>
<proteinExistence type="inferred from homology"/>
<dbReference type="NCBIfam" id="TIGR00527">
    <property type="entry name" value="gcvH"/>
    <property type="match status" value="1"/>
</dbReference>
<dbReference type="InterPro" id="IPR000089">
    <property type="entry name" value="Biotin_lipoyl"/>
</dbReference>
<keyword evidence="2 3" id="KW-0450">Lipoyl</keyword>
<dbReference type="SUPFAM" id="SSF51230">
    <property type="entry name" value="Single hybrid motif"/>
    <property type="match status" value="1"/>
</dbReference>
<dbReference type="CDD" id="cd06848">
    <property type="entry name" value="GCS_H"/>
    <property type="match status" value="1"/>
</dbReference>
<dbReference type="InterPro" id="IPR011053">
    <property type="entry name" value="Single_hybrid_motif"/>
</dbReference>
<name>F8TES7_9CLOT</name>
<accession>F8TES7</accession>